<dbReference type="Pfam" id="PF06983">
    <property type="entry name" value="3-dmu-9_3-mt"/>
    <property type="match status" value="1"/>
</dbReference>
<dbReference type="RefSeq" id="WP_379291122.1">
    <property type="nucleotide sequence ID" value="NZ_JBHTIU010000093.1"/>
</dbReference>
<dbReference type="PANTHER" id="PTHR33990:SF4">
    <property type="entry name" value="PHNB-LIKE DOMAIN-CONTAINING PROTEIN"/>
    <property type="match status" value="1"/>
</dbReference>
<dbReference type="PANTHER" id="PTHR33990">
    <property type="entry name" value="PROTEIN YJDN-RELATED"/>
    <property type="match status" value="1"/>
</dbReference>
<organism evidence="2 3">
    <name type="scientific">Paenibacillus residui</name>
    <dbReference type="NCBI Taxonomy" id="629724"/>
    <lineage>
        <taxon>Bacteria</taxon>
        <taxon>Bacillati</taxon>
        <taxon>Bacillota</taxon>
        <taxon>Bacilli</taxon>
        <taxon>Bacillales</taxon>
        <taxon>Paenibacillaceae</taxon>
        <taxon>Paenibacillus</taxon>
    </lineage>
</organism>
<accession>A0ABW3DF01</accession>
<name>A0ABW3DF01_9BACL</name>
<feature type="domain" description="PhnB-like" evidence="1">
    <location>
        <begin position="2"/>
        <end position="127"/>
    </location>
</feature>
<dbReference type="Gene3D" id="3.30.720.110">
    <property type="match status" value="1"/>
</dbReference>
<keyword evidence="3" id="KW-1185">Reference proteome</keyword>
<reference evidence="3" key="1">
    <citation type="journal article" date="2019" name="Int. J. Syst. Evol. Microbiol.">
        <title>The Global Catalogue of Microorganisms (GCM) 10K type strain sequencing project: providing services to taxonomists for standard genome sequencing and annotation.</title>
        <authorList>
            <consortium name="The Broad Institute Genomics Platform"/>
            <consortium name="The Broad Institute Genome Sequencing Center for Infectious Disease"/>
            <person name="Wu L."/>
            <person name="Ma J."/>
        </authorList>
    </citation>
    <scope>NUCLEOTIDE SEQUENCE [LARGE SCALE GENOMIC DNA]</scope>
    <source>
        <strain evidence="3">CCUG 57263</strain>
    </source>
</reference>
<evidence type="ECO:0000313" key="2">
    <source>
        <dbReference type="EMBL" id="MFD0871906.1"/>
    </source>
</evidence>
<proteinExistence type="predicted"/>
<dbReference type="InterPro" id="IPR028973">
    <property type="entry name" value="PhnB-like"/>
</dbReference>
<gene>
    <name evidence="2" type="ORF">ACFQ03_22515</name>
</gene>
<comment type="caution">
    <text evidence="2">The sequence shown here is derived from an EMBL/GenBank/DDBJ whole genome shotgun (WGS) entry which is preliminary data.</text>
</comment>
<dbReference type="InterPro" id="IPR027259">
    <property type="entry name" value="MTase_demethylubiq_bac"/>
</dbReference>
<dbReference type="InterPro" id="IPR029068">
    <property type="entry name" value="Glyas_Bleomycin-R_OHBP_Dase"/>
</dbReference>
<evidence type="ECO:0000313" key="3">
    <source>
        <dbReference type="Proteomes" id="UP001597120"/>
    </source>
</evidence>
<protein>
    <submittedName>
        <fullName evidence="2">VOC family protein</fullName>
    </submittedName>
</protein>
<dbReference type="Proteomes" id="UP001597120">
    <property type="component" value="Unassembled WGS sequence"/>
</dbReference>
<sequence>MQKVTPFLMFEGQAEEAMNFYTSLFDQSEILSIARYGPNEAGREGSVFQATFSLKGQQFMCIDSSVKHNFTFTPSISLFINCETEEEVDRLFKELSQGGAVLMPLEAYPFSPRFAWVADKFGVSWQLNLVS</sequence>
<dbReference type="Gene3D" id="3.30.720.100">
    <property type="match status" value="1"/>
</dbReference>
<dbReference type="PIRSF" id="PIRSF021700">
    <property type="entry name" value="3_dmu_93_MTrfase"/>
    <property type="match status" value="1"/>
</dbReference>
<dbReference type="InterPro" id="IPR009725">
    <property type="entry name" value="3_dmu_93_MTrfase"/>
</dbReference>
<dbReference type="CDD" id="cd06588">
    <property type="entry name" value="PhnB_like"/>
    <property type="match status" value="1"/>
</dbReference>
<evidence type="ECO:0000259" key="1">
    <source>
        <dbReference type="Pfam" id="PF06983"/>
    </source>
</evidence>
<dbReference type="SUPFAM" id="SSF54593">
    <property type="entry name" value="Glyoxalase/Bleomycin resistance protein/Dihydroxybiphenyl dioxygenase"/>
    <property type="match status" value="1"/>
</dbReference>
<dbReference type="PIRSF" id="PIRSF500687">
    <property type="entry name" value="MTase_demethylubiq_bact"/>
    <property type="match status" value="1"/>
</dbReference>
<dbReference type="EMBL" id="JBHTIU010000093">
    <property type="protein sequence ID" value="MFD0871906.1"/>
    <property type="molecule type" value="Genomic_DNA"/>
</dbReference>